<comment type="caution">
    <text evidence="7">The sequence shown here is derived from an EMBL/GenBank/DDBJ whole genome shotgun (WGS) entry which is preliminary data.</text>
</comment>
<dbReference type="Pfam" id="PF02816">
    <property type="entry name" value="Alpha_kinase"/>
    <property type="match status" value="2"/>
</dbReference>
<protein>
    <recommendedName>
        <fullName evidence="6">Alpha-type protein kinase domain-containing protein</fullName>
    </recommendedName>
</protein>
<evidence type="ECO:0000256" key="4">
    <source>
        <dbReference type="ARBA" id="ARBA00022777"/>
    </source>
</evidence>
<dbReference type="AlphaFoldDB" id="A0ABD3NUG5"/>
<feature type="domain" description="Alpha-type protein kinase" evidence="6">
    <location>
        <begin position="301"/>
        <end position="635"/>
    </location>
</feature>
<dbReference type="SUPFAM" id="SSF56112">
    <property type="entry name" value="Protein kinase-like (PK-like)"/>
    <property type="match status" value="2"/>
</dbReference>
<evidence type="ECO:0000313" key="8">
    <source>
        <dbReference type="Proteomes" id="UP001516023"/>
    </source>
</evidence>
<dbReference type="GO" id="GO:0005524">
    <property type="term" value="F:ATP binding"/>
    <property type="evidence" value="ECO:0007669"/>
    <property type="project" value="UniProtKB-KW"/>
</dbReference>
<keyword evidence="1" id="KW-0723">Serine/threonine-protein kinase</keyword>
<dbReference type="EMBL" id="JABMIG020000403">
    <property type="protein sequence ID" value="KAL3779161.1"/>
    <property type="molecule type" value="Genomic_DNA"/>
</dbReference>
<keyword evidence="8" id="KW-1185">Reference proteome</keyword>
<dbReference type="GO" id="GO:0004674">
    <property type="term" value="F:protein serine/threonine kinase activity"/>
    <property type="evidence" value="ECO:0007669"/>
    <property type="project" value="UniProtKB-KW"/>
</dbReference>
<name>A0ABD3NUG5_9STRA</name>
<evidence type="ECO:0000256" key="3">
    <source>
        <dbReference type="ARBA" id="ARBA00022741"/>
    </source>
</evidence>
<evidence type="ECO:0000256" key="5">
    <source>
        <dbReference type="ARBA" id="ARBA00022840"/>
    </source>
</evidence>
<reference evidence="7 8" key="1">
    <citation type="journal article" date="2020" name="G3 (Bethesda)">
        <title>Improved Reference Genome for Cyclotella cryptica CCMP332, a Model for Cell Wall Morphogenesis, Salinity Adaptation, and Lipid Production in Diatoms (Bacillariophyta).</title>
        <authorList>
            <person name="Roberts W.R."/>
            <person name="Downey K.M."/>
            <person name="Ruck E.C."/>
            <person name="Traller J.C."/>
            <person name="Alverson A.J."/>
        </authorList>
    </citation>
    <scope>NUCLEOTIDE SEQUENCE [LARGE SCALE GENOMIC DNA]</scope>
    <source>
        <strain evidence="7 8">CCMP332</strain>
    </source>
</reference>
<evidence type="ECO:0000256" key="2">
    <source>
        <dbReference type="ARBA" id="ARBA00022679"/>
    </source>
</evidence>
<dbReference type="PROSITE" id="PS51158">
    <property type="entry name" value="ALPHA_KINASE"/>
    <property type="match status" value="1"/>
</dbReference>
<dbReference type="PANTHER" id="PTHR45992">
    <property type="entry name" value="EUKARYOTIC ELONGATION FACTOR 2 KINASE-RELATED"/>
    <property type="match status" value="1"/>
</dbReference>
<evidence type="ECO:0000313" key="7">
    <source>
        <dbReference type="EMBL" id="KAL3779161.1"/>
    </source>
</evidence>
<dbReference type="InterPro" id="IPR011009">
    <property type="entry name" value="Kinase-like_dom_sf"/>
</dbReference>
<evidence type="ECO:0000259" key="6">
    <source>
        <dbReference type="PROSITE" id="PS51158"/>
    </source>
</evidence>
<dbReference type="InterPro" id="IPR051852">
    <property type="entry name" value="Alpha-type_PK"/>
</dbReference>
<dbReference type="SMART" id="SM00811">
    <property type="entry name" value="Alpha_kinase"/>
    <property type="match status" value="1"/>
</dbReference>
<dbReference type="Proteomes" id="UP001516023">
    <property type="component" value="Unassembled WGS sequence"/>
</dbReference>
<dbReference type="Gene3D" id="3.20.200.10">
    <property type="entry name" value="MHCK/EF2 kinase"/>
    <property type="match status" value="1"/>
</dbReference>
<keyword evidence="2" id="KW-0808">Transferase</keyword>
<keyword evidence="4" id="KW-0418">Kinase</keyword>
<proteinExistence type="predicted"/>
<accession>A0ABD3NUG5</accession>
<keyword evidence="3" id="KW-0547">Nucleotide-binding</keyword>
<keyword evidence="5" id="KW-0067">ATP-binding</keyword>
<gene>
    <name evidence="7" type="ORF">HJC23_014008</name>
</gene>
<sequence>MICYETMSMVLAADQTACSWPWPEITSKPILDRKEQSAKDLISIVIMRDTAQVILQHEPTTYALYNKIIDLREWGNLRPVGPGNYLPAIQAAEELLLPPDKHGNASIGNLAAKFGRRLSFACIGMADAKEDFSVLNDMVTEAKSYGLQALFGRPSLDSESLSYLITSLALSVTSTRSEMTDAKSGICKQVRDVTREKTNTPDDKGAWYMFERKESFRVVSVSTWQYKTNDFIELVDPRCAICYAHVGYQVNLTKIIVCGICNAFCVCYSCQKDNNEDTDCLMQSHCAKRAGRKPSQCSTYLSKVRSGDLIMKQLPSFFIAFKEKISGKGAERIVRKVRFLDSQGQCTGPPMVAKESPFIEMLFLWSFVMSLSLSNITPETLPENDDDNKQRRDYHHNFMRKQNILADFARRFNEALDNLPSHFPPLDGVCMNILQCLPRIKFIEPMVVEVKHSGRVKFFLMEKLLDGEYKKFNNNAGYVRRDARENNGKDESELINKMNNFSLGAIEKGEEDDVSNYDTESSEDEEVEIENKLFDTSENVPVSGTYNFDKLKDAHIPQAFSHFSYAKSKKNFIVPQQVGRNIYELTDPVIHRRNKKKLGRHWEFGRMDKGMEGIHAFFETRQCNEACRLLGLKMETTSTRG</sequence>
<evidence type="ECO:0000256" key="1">
    <source>
        <dbReference type="ARBA" id="ARBA00022527"/>
    </source>
</evidence>
<organism evidence="7 8">
    <name type="scientific">Cyclotella cryptica</name>
    <dbReference type="NCBI Taxonomy" id="29204"/>
    <lineage>
        <taxon>Eukaryota</taxon>
        <taxon>Sar</taxon>
        <taxon>Stramenopiles</taxon>
        <taxon>Ochrophyta</taxon>
        <taxon>Bacillariophyta</taxon>
        <taxon>Coscinodiscophyceae</taxon>
        <taxon>Thalassiosirophycidae</taxon>
        <taxon>Stephanodiscales</taxon>
        <taxon>Stephanodiscaceae</taxon>
        <taxon>Cyclotella</taxon>
    </lineage>
</organism>
<dbReference type="InterPro" id="IPR004166">
    <property type="entry name" value="a-kinase_dom"/>
</dbReference>